<organism evidence="2 3">
    <name type="scientific">Periplaneta americana</name>
    <name type="common">American cockroach</name>
    <name type="synonym">Blatta americana</name>
    <dbReference type="NCBI Taxonomy" id="6978"/>
    <lineage>
        <taxon>Eukaryota</taxon>
        <taxon>Metazoa</taxon>
        <taxon>Ecdysozoa</taxon>
        <taxon>Arthropoda</taxon>
        <taxon>Hexapoda</taxon>
        <taxon>Insecta</taxon>
        <taxon>Pterygota</taxon>
        <taxon>Neoptera</taxon>
        <taxon>Polyneoptera</taxon>
        <taxon>Dictyoptera</taxon>
        <taxon>Blattodea</taxon>
        <taxon>Blattoidea</taxon>
        <taxon>Blattidae</taxon>
        <taxon>Blattinae</taxon>
        <taxon>Periplaneta</taxon>
    </lineage>
</organism>
<gene>
    <name evidence="2" type="ORF">ANN_04523</name>
</gene>
<accession>A0ABQ8TA05</accession>
<evidence type="ECO:0000313" key="3">
    <source>
        <dbReference type="Proteomes" id="UP001148838"/>
    </source>
</evidence>
<protein>
    <recommendedName>
        <fullName evidence="1">CHK kinase-like domain-containing protein</fullName>
    </recommendedName>
</protein>
<dbReference type="PANTHER" id="PTHR11012:SF56">
    <property type="entry name" value="CHK KINASE-LIKE DOMAIN-CONTAINING PROTEIN-RELATED"/>
    <property type="match status" value="1"/>
</dbReference>
<dbReference type="SMART" id="SM00587">
    <property type="entry name" value="CHK"/>
    <property type="match status" value="1"/>
</dbReference>
<keyword evidence="3" id="KW-1185">Reference proteome</keyword>
<reference evidence="2 3" key="1">
    <citation type="journal article" date="2022" name="Allergy">
        <title>Genome assembly and annotation of Periplaneta americana reveal a comprehensive cockroach allergen profile.</title>
        <authorList>
            <person name="Wang L."/>
            <person name="Xiong Q."/>
            <person name="Saelim N."/>
            <person name="Wang L."/>
            <person name="Nong W."/>
            <person name="Wan A.T."/>
            <person name="Shi M."/>
            <person name="Liu X."/>
            <person name="Cao Q."/>
            <person name="Hui J.H.L."/>
            <person name="Sookrung N."/>
            <person name="Leung T.F."/>
            <person name="Tungtrongchitr A."/>
            <person name="Tsui S.K.W."/>
        </authorList>
    </citation>
    <scope>NUCLEOTIDE SEQUENCE [LARGE SCALE GENOMIC DNA]</scope>
    <source>
        <strain evidence="2">PWHHKU_190912</strain>
    </source>
</reference>
<dbReference type="SUPFAM" id="SSF56112">
    <property type="entry name" value="Protein kinase-like (PK-like)"/>
    <property type="match status" value="1"/>
</dbReference>
<dbReference type="Gene3D" id="3.90.1200.10">
    <property type="match status" value="1"/>
</dbReference>
<dbReference type="PANTHER" id="PTHR11012">
    <property type="entry name" value="PROTEIN KINASE-LIKE DOMAIN-CONTAINING"/>
    <property type="match status" value="1"/>
</dbReference>
<dbReference type="InterPro" id="IPR015897">
    <property type="entry name" value="CHK_kinase-like"/>
</dbReference>
<dbReference type="InterPro" id="IPR004119">
    <property type="entry name" value="EcKL"/>
</dbReference>
<feature type="non-terminal residue" evidence="2">
    <location>
        <position position="1"/>
    </location>
</feature>
<proteinExistence type="predicted"/>
<dbReference type="Pfam" id="PF02958">
    <property type="entry name" value="EcKL"/>
    <property type="match status" value="1"/>
</dbReference>
<comment type="caution">
    <text evidence="2">The sequence shown here is derived from an EMBL/GenBank/DDBJ whole genome shotgun (WGS) entry which is preliminary data.</text>
</comment>
<sequence>IMESNNETCKPKWMSTSFFEKALRSAEEGNNITVISTEVKAATAAGDNYGSEMYRVVVKFKRGTKTEEISIIVKASKQQSQGMIAKMMSVRNIFDQETAAFAIVFPAMYKLLDEVPSLNNQPFSAKYLYSDSHETASSIVLEDLKVKGFRLADNRTSGLDLKHCLLVMRTIARYHAASLVQYQKDPTIFEPLMDNVFSIDKDNGSKEFIEANINRVAKEVNTWPEYKDTFLKKLQKLRDTAVEKWRLGVTRNGEFNVLCHGDLWLNNMMFRYSEDAAEVEDLRLLIHCEASDIFVDFQLTYWTSPAVDLHYFMYTSASAEALDHSEVLIQEYYNTLCEILTLLKHPHLQPTMSLINEELEKRGLFAALCSIVVRSVVMVDRSNMPDIENMVDEKETITLSEKYKGSLKKLLLLFDARGWI</sequence>
<feature type="domain" description="CHK kinase-like" evidence="1">
    <location>
        <begin position="139"/>
        <end position="342"/>
    </location>
</feature>
<evidence type="ECO:0000313" key="2">
    <source>
        <dbReference type="EMBL" id="KAJ4442926.1"/>
    </source>
</evidence>
<name>A0ABQ8TA05_PERAM</name>
<evidence type="ECO:0000259" key="1">
    <source>
        <dbReference type="SMART" id="SM00587"/>
    </source>
</evidence>
<dbReference type="InterPro" id="IPR011009">
    <property type="entry name" value="Kinase-like_dom_sf"/>
</dbReference>
<dbReference type="Proteomes" id="UP001148838">
    <property type="component" value="Unassembled WGS sequence"/>
</dbReference>
<dbReference type="EMBL" id="JAJSOF020000013">
    <property type="protein sequence ID" value="KAJ4442926.1"/>
    <property type="molecule type" value="Genomic_DNA"/>
</dbReference>